<reference evidence="1 2" key="1">
    <citation type="submission" date="2014-02" db="EMBL/GenBank/DDBJ databases">
        <authorList>
            <person name="Sears C."/>
            <person name="Carroll K."/>
            <person name="Sack B.R."/>
            <person name="Qadri F."/>
            <person name="Myers L.L."/>
            <person name="Chung G.-T."/>
            <person name="Escheverria P."/>
            <person name="Fraser C.M."/>
            <person name="Sadzewicz L."/>
            <person name="Shefchek K.A."/>
            <person name="Tallon L."/>
            <person name="Das S.P."/>
            <person name="Daugherty S."/>
            <person name="Mongodin E.F."/>
        </authorList>
    </citation>
    <scope>NUCLEOTIDE SEQUENCE [LARGE SCALE GENOMIC DNA]</scope>
    <source>
        <strain evidence="1 2">2-F-2 #4</strain>
    </source>
</reference>
<organism evidence="1 2">
    <name type="scientific">Bacteroides fragilis str. 2-F-2 #4</name>
    <dbReference type="NCBI Taxonomy" id="1339280"/>
    <lineage>
        <taxon>Bacteria</taxon>
        <taxon>Pseudomonadati</taxon>
        <taxon>Bacteroidota</taxon>
        <taxon>Bacteroidia</taxon>
        <taxon>Bacteroidales</taxon>
        <taxon>Bacteroidaceae</taxon>
        <taxon>Bacteroides</taxon>
    </lineage>
</organism>
<accession>A0A015ZMP9</accession>
<evidence type="ECO:0000313" key="2">
    <source>
        <dbReference type="Proteomes" id="UP000022272"/>
    </source>
</evidence>
<dbReference type="Proteomes" id="UP000022272">
    <property type="component" value="Unassembled WGS sequence"/>
</dbReference>
<dbReference type="AlphaFoldDB" id="A0A015ZMP9"/>
<evidence type="ECO:0000313" key="1">
    <source>
        <dbReference type="EMBL" id="EXZ45727.1"/>
    </source>
</evidence>
<dbReference type="EMBL" id="JGDM01000020">
    <property type="protein sequence ID" value="EXZ45727.1"/>
    <property type="molecule type" value="Genomic_DNA"/>
</dbReference>
<protein>
    <submittedName>
        <fullName evidence="1">Uncharacterized protein</fullName>
    </submittedName>
</protein>
<gene>
    <name evidence="1" type="ORF">M076_1082</name>
</gene>
<dbReference type="PATRIC" id="fig|1339280.3.peg.1049"/>
<proteinExistence type="predicted"/>
<sequence length="59" mass="7018">MFICCNGKILLFTEINNSKRGYPTFWTAPFYLEYHLNRNKDFKVKCIMEWKSGDGFSTL</sequence>
<name>A0A015ZMP9_BACFG</name>
<comment type="caution">
    <text evidence="1">The sequence shown here is derived from an EMBL/GenBank/DDBJ whole genome shotgun (WGS) entry which is preliminary data.</text>
</comment>